<accession>A0A927WF13</accession>
<dbReference type="RefSeq" id="WP_303669609.1">
    <property type="nucleotide sequence ID" value="NZ_SVCA01000007.1"/>
</dbReference>
<name>A0A927WF13_SELRU</name>
<organism evidence="1 2">
    <name type="scientific">Selenomonas ruminantium</name>
    <dbReference type="NCBI Taxonomy" id="971"/>
    <lineage>
        <taxon>Bacteria</taxon>
        <taxon>Bacillati</taxon>
        <taxon>Bacillota</taxon>
        <taxon>Negativicutes</taxon>
        <taxon>Selenomonadales</taxon>
        <taxon>Selenomonadaceae</taxon>
        <taxon>Selenomonas</taxon>
    </lineage>
</organism>
<gene>
    <name evidence="1" type="ORF">E7203_08685</name>
</gene>
<sequence>MMLAIGGSMDKLSLLSRIRSIYEANSNIMQYLRDLSGSHENSTDDIMISYDFQAGSYIEGYLVNPKWKDKYLERLVRIFEELPGSKKSVFEAGVGEATTLIPFINLLNKDVCSGGGGHILVTSQSRTGFFKEESWQGG</sequence>
<protein>
    <submittedName>
        <fullName evidence="1">Uncharacterized protein</fullName>
    </submittedName>
</protein>
<evidence type="ECO:0000313" key="2">
    <source>
        <dbReference type="Proteomes" id="UP000772151"/>
    </source>
</evidence>
<dbReference type="EMBL" id="SVCA01000007">
    <property type="protein sequence ID" value="MBE6085508.1"/>
    <property type="molecule type" value="Genomic_DNA"/>
</dbReference>
<evidence type="ECO:0000313" key="1">
    <source>
        <dbReference type="EMBL" id="MBE6085508.1"/>
    </source>
</evidence>
<reference evidence="1" key="1">
    <citation type="submission" date="2019-04" db="EMBL/GenBank/DDBJ databases">
        <title>Evolution of Biomass-Degrading Anaerobic Consortia Revealed by Metagenomics.</title>
        <authorList>
            <person name="Peng X."/>
        </authorList>
    </citation>
    <scope>NUCLEOTIDE SEQUENCE</scope>
    <source>
        <strain evidence="1">SIG242</strain>
    </source>
</reference>
<comment type="caution">
    <text evidence="1">The sequence shown here is derived from an EMBL/GenBank/DDBJ whole genome shotgun (WGS) entry which is preliminary data.</text>
</comment>
<proteinExistence type="predicted"/>
<dbReference type="AlphaFoldDB" id="A0A927WF13"/>
<dbReference type="Proteomes" id="UP000772151">
    <property type="component" value="Unassembled WGS sequence"/>
</dbReference>